<dbReference type="Proteomes" id="UP001321473">
    <property type="component" value="Unassembled WGS sequence"/>
</dbReference>
<proteinExistence type="predicted"/>
<reference evidence="1 2" key="1">
    <citation type="journal article" date="2023" name="Arcadia Sci">
        <title>De novo assembly of a long-read Amblyomma americanum tick genome.</title>
        <authorList>
            <person name="Chou S."/>
            <person name="Poskanzer K.E."/>
            <person name="Rollins M."/>
            <person name="Thuy-Boun P.S."/>
        </authorList>
    </citation>
    <scope>NUCLEOTIDE SEQUENCE [LARGE SCALE GENOMIC DNA]</scope>
    <source>
        <strain evidence="1">F_SG_1</strain>
        <tissue evidence="1">Salivary glands</tissue>
    </source>
</reference>
<organism evidence="1 2">
    <name type="scientific">Amblyomma americanum</name>
    <name type="common">Lone star tick</name>
    <dbReference type="NCBI Taxonomy" id="6943"/>
    <lineage>
        <taxon>Eukaryota</taxon>
        <taxon>Metazoa</taxon>
        <taxon>Ecdysozoa</taxon>
        <taxon>Arthropoda</taxon>
        <taxon>Chelicerata</taxon>
        <taxon>Arachnida</taxon>
        <taxon>Acari</taxon>
        <taxon>Parasitiformes</taxon>
        <taxon>Ixodida</taxon>
        <taxon>Ixodoidea</taxon>
        <taxon>Ixodidae</taxon>
        <taxon>Amblyomminae</taxon>
        <taxon>Amblyomma</taxon>
    </lineage>
</organism>
<comment type="caution">
    <text evidence="1">The sequence shown here is derived from an EMBL/GenBank/DDBJ whole genome shotgun (WGS) entry which is preliminary data.</text>
</comment>
<evidence type="ECO:0000313" key="2">
    <source>
        <dbReference type="Proteomes" id="UP001321473"/>
    </source>
</evidence>
<sequence>MSVHAPTGGGLRSPFARRAEHSHACRAVALLGTALASRGVVGSIHAASVPRCRQNISLEEFKAICMQQLQRMCGARLLAVLQGEVEQSNVTG</sequence>
<name>A0AAQ4DEG5_AMBAM</name>
<gene>
    <name evidence="1" type="ORF">V5799_027878</name>
</gene>
<evidence type="ECO:0000313" key="1">
    <source>
        <dbReference type="EMBL" id="KAK8760855.1"/>
    </source>
</evidence>
<keyword evidence="2" id="KW-1185">Reference proteome</keyword>
<dbReference type="AlphaFoldDB" id="A0AAQ4DEG5"/>
<accession>A0AAQ4DEG5</accession>
<protein>
    <submittedName>
        <fullName evidence="1">Uncharacterized protein</fullName>
    </submittedName>
</protein>
<dbReference type="EMBL" id="JARKHS020031813">
    <property type="protein sequence ID" value="KAK8760855.1"/>
    <property type="molecule type" value="Genomic_DNA"/>
</dbReference>